<dbReference type="GO" id="GO:0016301">
    <property type="term" value="F:kinase activity"/>
    <property type="evidence" value="ECO:0007669"/>
    <property type="project" value="UniProtKB-KW"/>
</dbReference>
<proteinExistence type="predicted"/>
<evidence type="ECO:0000313" key="2">
    <source>
        <dbReference type="Proteomes" id="UP000479756"/>
    </source>
</evidence>
<dbReference type="AlphaFoldDB" id="A0A7C9PLP7"/>
<dbReference type="SUPFAM" id="SSF52540">
    <property type="entry name" value="P-loop containing nucleoside triphosphate hydrolases"/>
    <property type="match status" value="1"/>
</dbReference>
<dbReference type="Gene3D" id="3.40.50.300">
    <property type="entry name" value="P-loop containing nucleotide triphosphate hydrolases"/>
    <property type="match status" value="1"/>
</dbReference>
<keyword evidence="1" id="KW-0808">Transferase</keyword>
<keyword evidence="2" id="KW-1185">Reference proteome</keyword>
<accession>A0A7C9PLP7</accession>
<name>A0A7C9PLP7_9MICO</name>
<dbReference type="Proteomes" id="UP000479756">
    <property type="component" value="Unassembled WGS sequence"/>
</dbReference>
<evidence type="ECO:0000313" key="1">
    <source>
        <dbReference type="EMBL" id="NEM90412.1"/>
    </source>
</evidence>
<dbReference type="RefSeq" id="WP_163472064.1">
    <property type="nucleotide sequence ID" value="NZ_JAAGWZ010000001.1"/>
</dbReference>
<dbReference type="InterPro" id="IPR027417">
    <property type="entry name" value="P-loop_NTPase"/>
</dbReference>
<sequence length="219" mass="24633">MARWTPLKRDVIGALADEILHNYGRGRVVVAVDGREGAGGAPFADELAEELRRRGHEAFRASIDGFHRPRAERYRRGRDSAEGFYLDSYDYATFRRVLIEPFRIGRIGSFVPAAFDVTRDAAVEPKWLSGPDDALLLVDGPFLLRPELRGIWNYSIWLDVDPEVALERSAQRGAEAGLIERHLGGMELYLRESSPRTRATAIVDNGDPEHPRRVFADSC</sequence>
<dbReference type="EMBL" id="JAAGWZ010000001">
    <property type="protein sequence ID" value="NEM90412.1"/>
    <property type="molecule type" value="Genomic_DNA"/>
</dbReference>
<protein>
    <submittedName>
        <fullName evidence="1">Uridine kinase</fullName>
    </submittedName>
</protein>
<reference evidence="1 2" key="1">
    <citation type="journal article" date="2014" name="Int. J. Syst. Evol. Microbiol.">
        <title>Description of Galbitalea soli gen. nov., sp. nov., and Frondihabitans sucicola sp. nov.</title>
        <authorList>
            <person name="Kim S.J."/>
            <person name="Lim J.M."/>
            <person name="Ahn J.H."/>
            <person name="Weon H.Y."/>
            <person name="Hamada M."/>
            <person name="Suzuki K."/>
            <person name="Ahn T.Y."/>
            <person name="Kwon S.W."/>
        </authorList>
    </citation>
    <scope>NUCLEOTIDE SEQUENCE [LARGE SCALE GENOMIC DNA]</scope>
    <source>
        <strain evidence="1 2">NBRC 108727</strain>
    </source>
</reference>
<comment type="caution">
    <text evidence="1">The sequence shown here is derived from an EMBL/GenBank/DDBJ whole genome shotgun (WGS) entry which is preliminary data.</text>
</comment>
<organism evidence="1 2">
    <name type="scientific">Galbitalea soli</name>
    <dbReference type="NCBI Taxonomy" id="1268042"/>
    <lineage>
        <taxon>Bacteria</taxon>
        <taxon>Bacillati</taxon>
        <taxon>Actinomycetota</taxon>
        <taxon>Actinomycetes</taxon>
        <taxon>Micrococcales</taxon>
        <taxon>Microbacteriaceae</taxon>
        <taxon>Galbitalea</taxon>
    </lineage>
</organism>
<gene>
    <name evidence="1" type="ORF">G3T37_03480</name>
</gene>
<keyword evidence="1" id="KW-0418">Kinase</keyword>